<organism evidence="2 3">
    <name type="scientific">Digitaria exilis</name>
    <dbReference type="NCBI Taxonomy" id="1010633"/>
    <lineage>
        <taxon>Eukaryota</taxon>
        <taxon>Viridiplantae</taxon>
        <taxon>Streptophyta</taxon>
        <taxon>Embryophyta</taxon>
        <taxon>Tracheophyta</taxon>
        <taxon>Spermatophyta</taxon>
        <taxon>Magnoliopsida</taxon>
        <taxon>Liliopsida</taxon>
        <taxon>Poales</taxon>
        <taxon>Poaceae</taxon>
        <taxon>PACMAD clade</taxon>
        <taxon>Panicoideae</taxon>
        <taxon>Panicodae</taxon>
        <taxon>Paniceae</taxon>
        <taxon>Anthephorinae</taxon>
        <taxon>Digitaria</taxon>
    </lineage>
</organism>
<protein>
    <recommendedName>
        <fullName evidence="4">SKP1 component POZ domain-containing protein</fullName>
    </recommendedName>
</protein>
<evidence type="ECO:0008006" key="4">
    <source>
        <dbReference type="Google" id="ProtNLM"/>
    </source>
</evidence>
<dbReference type="Proteomes" id="UP000636709">
    <property type="component" value="Unassembled WGS sequence"/>
</dbReference>
<comment type="caution">
    <text evidence="2">The sequence shown here is derived from an EMBL/GenBank/DDBJ whole genome shotgun (WGS) entry which is preliminary data.</text>
</comment>
<gene>
    <name evidence="2" type="ORF">HU200_052000</name>
</gene>
<evidence type="ECO:0000256" key="1">
    <source>
        <dbReference type="SAM" id="MobiDB-lite"/>
    </source>
</evidence>
<keyword evidence="3" id="KW-1185">Reference proteome</keyword>
<accession>A0A835AQS5</accession>
<dbReference type="EMBL" id="JACEFO010002273">
    <property type="protein sequence ID" value="KAF8668803.1"/>
    <property type="molecule type" value="Genomic_DNA"/>
</dbReference>
<name>A0A835AQS5_9POAL</name>
<proteinExistence type="predicted"/>
<dbReference type="AlphaFoldDB" id="A0A835AQS5"/>
<sequence length="70" mass="7473">MIKGCSDDGGFKPENICSETLEMVVDYCNKHAKSISSAALSSSNFNTAPSKKPEEAARRHLPAAASSRDD</sequence>
<feature type="region of interest" description="Disordered" evidence="1">
    <location>
        <begin position="39"/>
        <end position="70"/>
    </location>
</feature>
<evidence type="ECO:0000313" key="3">
    <source>
        <dbReference type="Proteomes" id="UP000636709"/>
    </source>
</evidence>
<evidence type="ECO:0000313" key="2">
    <source>
        <dbReference type="EMBL" id="KAF8668803.1"/>
    </source>
</evidence>
<reference evidence="2" key="1">
    <citation type="submission" date="2020-07" db="EMBL/GenBank/DDBJ databases">
        <title>Genome sequence and genetic diversity analysis of an under-domesticated orphan crop, white fonio (Digitaria exilis).</title>
        <authorList>
            <person name="Bennetzen J.L."/>
            <person name="Chen S."/>
            <person name="Ma X."/>
            <person name="Wang X."/>
            <person name="Yssel A.E.J."/>
            <person name="Chaluvadi S.R."/>
            <person name="Johnson M."/>
            <person name="Gangashetty P."/>
            <person name="Hamidou F."/>
            <person name="Sanogo M.D."/>
            <person name="Zwaenepoel A."/>
            <person name="Wallace J."/>
            <person name="Van De Peer Y."/>
            <person name="Van Deynze A."/>
        </authorList>
    </citation>
    <scope>NUCLEOTIDE SEQUENCE</scope>
    <source>
        <tissue evidence="2">Leaves</tissue>
    </source>
</reference>